<gene>
    <name evidence="1" type="ORF">BDZ94DRAFT_1277443</name>
</gene>
<proteinExistence type="predicted"/>
<dbReference type="AlphaFoldDB" id="A0A9P5XRU3"/>
<keyword evidence="2" id="KW-1185">Reference proteome</keyword>
<evidence type="ECO:0000313" key="1">
    <source>
        <dbReference type="EMBL" id="KAF9455728.1"/>
    </source>
</evidence>
<comment type="caution">
    <text evidence="1">The sequence shown here is derived from an EMBL/GenBank/DDBJ whole genome shotgun (WGS) entry which is preliminary data.</text>
</comment>
<organism evidence="1 2">
    <name type="scientific">Collybia nuda</name>
    <dbReference type="NCBI Taxonomy" id="64659"/>
    <lineage>
        <taxon>Eukaryota</taxon>
        <taxon>Fungi</taxon>
        <taxon>Dikarya</taxon>
        <taxon>Basidiomycota</taxon>
        <taxon>Agaricomycotina</taxon>
        <taxon>Agaricomycetes</taxon>
        <taxon>Agaricomycetidae</taxon>
        <taxon>Agaricales</taxon>
        <taxon>Tricholomatineae</taxon>
        <taxon>Clitocybaceae</taxon>
        <taxon>Collybia</taxon>
    </lineage>
</organism>
<reference evidence="1" key="1">
    <citation type="submission" date="2020-11" db="EMBL/GenBank/DDBJ databases">
        <authorList>
            <consortium name="DOE Joint Genome Institute"/>
            <person name="Ahrendt S."/>
            <person name="Riley R."/>
            <person name="Andreopoulos W."/>
            <person name="Labutti K."/>
            <person name="Pangilinan J."/>
            <person name="Ruiz-Duenas F.J."/>
            <person name="Barrasa J.M."/>
            <person name="Sanchez-Garcia M."/>
            <person name="Camarero S."/>
            <person name="Miyauchi S."/>
            <person name="Serrano A."/>
            <person name="Linde D."/>
            <person name="Babiker R."/>
            <person name="Drula E."/>
            <person name="Ayuso-Fernandez I."/>
            <person name="Pacheco R."/>
            <person name="Padilla G."/>
            <person name="Ferreira P."/>
            <person name="Barriuso J."/>
            <person name="Kellner H."/>
            <person name="Castanera R."/>
            <person name="Alfaro M."/>
            <person name="Ramirez L."/>
            <person name="Pisabarro A.G."/>
            <person name="Kuo A."/>
            <person name="Tritt A."/>
            <person name="Lipzen A."/>
            <person name="He G."/>
            <person name="Yan M."/>
            <person name="Ng V."/>
            <person name="Cullen D."/>
            <person name="Martin F."/>
            <person name="Rosso M.-N."/>
            <person name="Henrissat B."/>
            <person name="Hibbett D."/>
            <person name="Martinez A.T."/>
            <person name="Grigoriev I.V."/>
        </authorList>
    </citation>
    <scope>NUCLEOTIDE SEQUENCE</scope>
    <source>
        <strain evidence="1">CBS 247.69</strain>
    </source>
</reference>
<dbReference type="Proteomes" id="UP000807353">
    <property type="component" value="Unassembled WGS sequence"/>
</dbReference>
<protein>
    <submittedName>
        <fullName evidence="1">Uncharacterized protein</fullName>
    </submittedName>
</protein>
<sequence length="84" mass="9639">MATLSYVHAHLRTHLRNYVDLVCPQGPTDSEIDLRLSGLTIDPELIAVQFDNCILPSRDVCSQGDFHSVTILFVKSRQRREDWK</sequence>
<accession>A0A9P5XRU3</accession>
<dbReference type="EMBL" id="MU150538">
    <property type="protein sequence ID" value="KAF9455728.1"/>
    <property type="molecule type" value="Genomic_DNA"/>
</dbReference>
<evidence type="ECO:0000313" key="2">
    <source>
        <dbReference type="Proteomes" id="UP000807353"/>
    </source>
</evidence>
<name>A0A9P5XRU3_9AGAR</name>